<evidence type="ECO:0000313" key="14">
    <source>
        <dbReference type="EMBL" id="RVU55126.1"/>
    </source>
</evidence>
<keyword evidence="5 10" id="KW-0132">Cell division</keyword>
<dbReference type="PANTHER" id="PTHR47755">
    <property type="entry name" value="CELL DIVISION PROTEIN FTSX"/>
    <property type="match status" value="1"/>
</dbReference>
<dbReference type="InterPro" id="IPR003838">
    <property type="entry name" value="ABC3_permease_C"/>
</dbReference>
<dbReference type="GO" id="GO:0005886">
    <property type="term" value="C:plasma membrane"/>
    <property type="evidence" value="ECO:0007669"/>
    <property type="project" value="UniProtKB-SubCell"/>
</dbReference>
<feature type="domain" description="FtsX extracellular" evidence="13">
    <location>
        <begin position="63"/>
        <end position="153"/>
    </location>
</feature>
<evidence type="ECO:0000256" key="8">
    <source>
        <dbReference type="ARBA" id="ARBA00023136"/>
    </source>
</evidence>
<sequence>MRIIRQAVNILKESFKGLRRNMTMALASTVSVAAMLTLFGFVFLLILNINSAVYHLGGELDKVVVYLKDDLSTEGINELIDDIGKDERVKQIQYTSKEKALEDFKEGFGEKAYILESLPENTLPASLVVTLKDLSYAGEIAQEVKSNQGVERVDYHYELVQKMMVFEKGVKYIGYAIVLILLLVSVLIIHNTIKIAVSNRQREINIMKYVGATNSYIRGPFLIEGIIFGLFGAVLAFFIVYYGYIFLYDKISIQIQNLFGMGISTPDEIRNNLSVIFLCIGSGIGYLGSLVSTERFLDV</sequence>
<evidence type="ECO:0000256" key="10">
    <source>
        <dbReference type="PIRNR" id="PIRNR003097"/>
    </source>
</evidence>
<evidence type="ECO:0000256" key="2">
    <source>
        <dbReference type="ARBA" id="ARBA00007379"/>
    </source>
</evidence>
<keyword evidence="8 10" id="KW-0472">Membrane</keyword>
<dbReference type="Proteomes" id="UP000288812">
    <property type="component" value="Unassembled WGS sequence"/>
</dbReference>
<gene>
    <name evidence="14" type="ORF">EF514_04345</name>
</gene>
<evidence type="ECO:0000256" key="11">
    <source>
        <dbReference type="SAM" id="Phobius"/>
    </source>
</evidence>
<dbReference type="InterPro" id="IPR004513">
    <property type="entry name" value="FtsX"/>
</dbReference>
<evidence type="ECO:0000256" key="6">
    <source>
        <dbReference type="ARBA" id="ARBA00022692"/>
    </source>
</evidence>
<evidence type="ECO:0000313" key="15">
    <source>
        <dbReference type="Proteomes" id="UP000288812"/>
    </source>
</evidence>
<proteinExistence type="inferred from homology"/>
<reference evidence="14 15" key="1">
    <citation type="submission" date="2018-11" db="EMBL/GenBank/DDBJ databases">
        <title>Genome sequencing and assembly of Anaerosphaera sp. nov., GS7-6-2.</title>
        <authorList>
            <person name="Rettenmaier R."/>
            <person name="Liebl W."/>
            <person name="Zverlov V."/>
        </authorList>
    </citation>
    <scope>NUCLEOTIDE SEQUENCE [LARGE SCALE GENOMIC DNA]</scope>
    <source>
        <strain evidence="14 15">GS7-6-2</strain>
    </source>
</reference>
<comment type="subcellular location">
    <subcellularLocation>
        <location evidence="1">Cell membrane</location>
        <topology evidence="1">Multi-pass membrane protein</topology>
    </subcellularLocation>
</comment>
<dbReference type="InterPro" id="IPR040690">
    <property type="entry name" value="FtsX_ECD"/>
</dbReference>
<dbReference type="InterPro" id="IPR058204">
    <property type="entry name" value="FtsX_firmicutes-type"/>
</dbReference>
<feature type="transmembrane region" description="Helical" evidence="11">
    <location>
        <begin position="172"/>
        <end position="193"/>
    </location>
</feature>
<dbReference type="Pfam" id="PF02687">
    <property type="entry name" value="FtsX"/>
    <property type="match status" value="1"/>
</dbReference>
<dbReference type="PIRSF" id="PIRSF003097">
    <property type="entry name" value="FtsX"/>
    <property type="match status" value="1"/>
</dbReference>
<feature type="transmembrane region" description="Helical" evidence="11">
    <location>
        <begin position="24"/>
        <end position="47"/>
    </location>
</feature>
<dbReference type="Pfam" id="PF18075">
    <property type="entry name" value="FtsX_ECD"/>
    <property type="match status" value="1"/>
</dbReference>
<evidence type="ECO:0000259" key="13">
    <source>
        <dbReference type="Pfam" id="PF18075"/>
    </source>
</evidence>
<evidence type="ECO:0000256" key="1">
    <source>
        <dbReference type="ARBA" id="ARBA00004651"/>
    </source>
</evidence>
<evidence type="ECO:0000256" key="9">
    <source>
        <dbReference type="ARBA" id="ARBA00023306"/>
    </source>
</evidence>
<accession>A0A437S7T4</accession>
<dbReference type="PANTHER" id="PTHR47755:SF1">
    <property type="entry name" value="CELL DIVISION PROTEIN FTSX"/>
    <property type="match status" value="1"/>
</dbReference>
<dbReference type="EMBL" id="RLIH01000004">
    <property type="protein sequence ID" value="RVU55126.1"/>
    <property type="molecule type" value="Genomic_DNA"/>
</dbReference>
<feature type="domain" description="ABC3 transporter permease C-terminal" evidence="12">
    <location>
        <begin position="176"/>
        <end position="286"/>
    </location>
</feature>
<comment type="similarity">
    <text evidence="2 10">Belongs to the ABC-4 integral membrane protein family. FtsX subfamily.</text>
</comment>
<keyword evidence="7 11" id="KW-1133">Transmembrane helix</keyword>
<evidence type="ECO:0000256" key="3">
    <source>
        <dbReference type="ARBA" id="ARBA00021907"/>
    </source>
</evidence>
<organism evidence="14 15">
    <name type="scientific">Anaerosphaera multitolerans</name>
    <dbReference type="NCBI Taxonomy" id="2487351"/>
    <lineage>
        <taxon>Bacteria</taxon>
        <taxon>Bacillati</taxon>
        <taxon>Bacillota</taxon>
        <taxon>Tissierellia</taxon>
        <taxon>Tissierellales</taxon>
        <taxon>Peptoniphilaceae</taxon>
        <taxon>Anaerosphaera</taxon>
    </lineage>
</organism>
<keyword evidence="4 10" id="KW-1003">Cell membrane</keyword>
<dbReference type="NCBIfam" id="NF038347">
    <property type="entry name" value="FtsX_Gpos"/>
    <property type="match status" value="1"/>
</dbReference>
<keyword evidence="6 11" id="KW-0812">Transmembrane</keyword>
<evidence type="ECO:0000256" key="4">
    <source>
        <dbReference type="ARBA" id="ARBA00022475"/>
    </source>
</evidence>
<protein>
    <recommendedName>
        <fullName evidence="3 10">Cell division protein FtsX</fullName>
    </recommendedName>
</protein>
<evidence type="ECO:0000256" key="7">
    <source>
        <dbReference type="ARBA" id="ARBA00022989"/>
    </source>
</evidence>
<dbReference type="RefSeq" id="WP_127724200.1">
    <property type="nucleotide sequence ID" value="NZ_RLIH01000004.1"/>
</dbReference>
<comment type="function">
    <text evidence="10">Part of the ABC transporter FtsEX involved in asymmetric cellular division facilitating the initiation of sporulation.</text>
</comment>
<evidence type="ECO:0000256" key="5">
    <source>
        <dbReference type="ARBA" id="ARBA00022618"/>
    </source>
</evidence>
<evidence type="ECO:0000259" key="12">
    <source>
        <dbReference type="Pfam" id="PF02687"/>
    </source>
</evidence>
<dbReference type="GO" id="GO:0051301">
    <property type="term" value="P:cell division"/>
    <property type="evidence" value="ECO:0007669"/>
    <property type="project" value="UniProtKB-KW"/>
</dbReference>
<dbReference type="OrthoDB" id="9812531at2"/>
<feature type="transmembrane region" description="Helical" evidence="11">
    <location>
        <begin position="269"/>
        <end position="291"/>
    </location>
</feature>
<keyword evidence="9 10" id="KW-0131">Cell cycle</keyword>
<dbReference type="AlphaFoldDB" id="A0A437S7T4"/>
<dbReference type="Gene3D" id="3.30.70.3040">
    <property type="match status" value="1"/>
</dbReference>
<name>A0A437S7T4_9FIRM</name>
<feature type="transmembrane region" description="Helical" evidence="11">
    <location>
        <begin position="226"/>
        <end position="248"/>
    </location>
</feature>
<comment type="caution">
    <text evidence="14">The sequence shown here is derived from an EMBL/GenBank/DDBJ whole genome shotgun (WGS) entry which is preliminary data.</text>
</comment>
<keyword evidence="15" id="KW-1185">Reference proteome</keyword>